<gene>
    <name evidence="2" type="ORF">VE01_05291</name>
</gene>
<evidence type="ECO:0000313" key="2">
    <source>
        <dbReference type="EMBL" id="OBT96628.1"/>
    </source>
</evidence>
<name>A0A1B8GLG9_9PEZI</name>
<keyword evidence="3" id="KW-1185">Reference proteome</keyword>
<proteinExistence type="predicted"/>
<dbReference type="GeneID" id="28838677"/>
<dbReference type="RefSeq" id="XP_018130361.1">
    <property type="nucleotide sequence ID" value="XM_018274756.1"/>
</dbReference>
<evidence type="ECO:0000313" key="3">
    <source>
        <dbReference type="Proteomes" id="UP000091956"/>
    </source>
</evidence>
<reference evidence="3" key="2">
    <citation type="journal article" date="2018" name="Nat. Commun.">
        <title>Extreme sensitivity to ultraviolet light in the fungal pathogen causing white-nose syndrome of bats.</title>
        <authorList>
            <person name="Palmer J.M."/>
            <person name="Drees K.P."/>
            <person name="Foster J.T."/>
            <person name="Lindner D.L."/>
        </authorList>
    </citation>
    <scope>NUCLEOTIDE SEQUENCE [LARGE SCALE GENOMIC DNA]</scope>
    <source>
        <strain evidence="3">UAMH 10579</strain>
    </source>
</reference>
<organism evidence="2 3">
    <name type="scientific">Pseudogymnoascus verrucosus</name>
    <dbReference type="NCBI Taxonomy" id="342668"/>
    <lineage>
        <taxon>Eukaryota</taxon>
        <taxon>Fungi</taxon>
        <taxon>Dikarya</taxon>
        <taxon>Ascomycota</taxon>
        <taxon>Pezizomycotina</taxon>
        <taxon>Leotiomycetes</taxon>
        <taxon>Thelebolales</taxon>
        <taxon>Thelebolaceae</taxon>
        <taxon>Pseudogymnoascus</taxon>
    </lineage>
</organism>
<dbReference type="AlphaFoldDB" id="A0A1B8GLG9"/>
<sequence>MAKTIFLMCQFQSHGSGGAVSAIGIRITNMTYGWTTVASAPATGTTVIVGLMKRDRAMIVTYTEILPILYSDNTIYIHSVPFSSHILRILPLQNLAMMTSLEFMWDLDTSPDVIPWVRSEDVDKVKLKRWKVFKDLMSMINKSTFQSLQKLVLVIVDNRDGRRWFPDEIMAASQTKPPQFILLDPPDRIAREFGGQLQKFELTLPYDRAADLESKLVDKMDKTQVIMRHPGLAMIRKFWRSIPKQLPIHEELGFSGELGYWIIHGHCLSPGIWTCSLGTGRITPPNY</sequence>
<dbReference type="Pfam" id="PF24864">
    <property type="entry name" value="DUF7730"/>
    <property type="match status" value="1"/>
</dbReference>
<accession>A0A1B8GLG9</accession>
<protein>
    <recommendedName>
        <fullName evidence="1">DUF7730 domain-containing protein</fullName>
    </recommendedName>
</protein>
<reference evidence="2 3" key="1">
    <citation type="submission" date="2016-03" db="EMBL/GenBank/DDBJ databases">
        <title>Comparative genomics of Pseudogymnoascus destructans, the fungus causing white-nose syndrome of bats.</title>
        <authorList>
            <person name="Palmer J.M."/>
            <person name="Drees K.P."/>
            <person name="Foster J.T."/>
            <person name="Lindner D.L."/>
        </authorList>
    </citation>
    <scope>NUCLEOTIDE SEQUENCE [LARGE SCALE GENOMIC DNA]</scope>
    <source>
        <strain evidence="2 3">UAMH 10579</strain>
    </source>
</reference>
<evidence type="ECO:0000259" key="1">
    <source>
        <dbReference type="Pfam" id="PF24864"/>
    </source>
</evidence>
<dbReference type="EMBL" id="KV460227">
    <property type="protein sequence ID" value="OBT96628.1"/>
    <property type="molecule type" value="Genomic_DNA"/>
</dbReference>
<feature type="domain" description="DUF7730" evidence="1">
    <location>
        <begin position="61"/>
        <end position="211"/>
    </location>
</feature>
<dbReference type="InterPro" id="IPR056632">
    <property type="entry name" value="DUF7730"/>
</dbReference>
<dbReference type="Proteomes" id="UP000091956">
    <property type="component" value="Unassembled WGS sequence"/>
</dbReference>